<gene>
    <name evidence="1" type="ORF">EV131_12348</name>
</gene>
<dbReference type="Proteomes" id="UP000295021">
    <property type="component" value="Unassembled WGS sequence"/>
</dbReference>
<dbReference type="AlphaFoldDB" id="A0AAX2QBH8"/>
<organism evidence="1 2">
    <name type="scientific">Rhizobium laguerreae</name>
    <dbReference type="NCBI Taxonomy" id="1076926"/>
    <lineage>
        <taxon>Bacteria</taxon>
        <taxon>Pseudomonadati</taxon>
        <taxon>Pseudomonadota</taxon>
        <taxon>Alphaproteobacteria</taxon>
        <taxon>Hyphomicrobiales</taxon>
        <taxon>Rhizobiaceae</taxon>
        <taxon>Rhizobium/Agrobacterium group</taxon>
        <taxon>Rhizobium</taxon>
    </lineage>
</organism>
<sequence length="316" mass="35591">MRQNALTHFALFANNMFERYTIVGAGKTAMDVGVWLLGAEVLPGRITWIMPRDSWLWNRRATQPDSEFFEDVVGSQAAQMEACATTTSADEIFERLEAAGTMLRIFPEVRPTMFHYATISIGEVEALRTIDHVVRLGRVRTLELDRAVLDAGEIELPERTLHIDCTASAVEKRQPVPIFQDERIVCQLVRAPQPAFSAALIAWVEAHGVDDEDRNYLCGTVPFPDHPHDYPRTVLANMRNEAAWAKKPHLRTWIKASRLDGFGKIVDAVRHDDAAKMALLARLRAAAEPAIINLRRLVTESDRIDFGATTMSPERY</sequence>
<comment type="caution">
    <text evidence="1">The sequence shown here is derived from an EMBL/GenBank/DDBJ whole genome shotgun (WGS) entry which is preliminary data.</text>
</comment>
<protein>
    <submittedName>
        <fullName evidence="1">Uncharacterized protein</fullName>
    </submittedName>
</protein>
<evidence type="ECO:0000313" key="2">
    <source>
        <dbReference type="Proteomes" id="UP000295021"/>
    </source>
</evidence>
<dbReference type="RefSeq" id="WP_165940339.1">
    <property type="nucleotide sequence ID" value="NZ_SMBI01000023.1"/>
</dbReference>
<accession>A0AAX2QBH8</accession>
<evidence type="ECO:0000313" key="1">
    <source>
        <dbReference type="EMBL" id="TCU14231.1"/>
    </source>
</evidence>
<proteinExistence type="predicted"/>
<name>A0AAX2QBH8_9HYPH</name>
<dbReference type="EMBL" id="SMBI01000023">
    <property type="protein sequence ID" value="TCU14231.1"/>
    <property type="molecule type" value="Genomic_DNA"/>
</dbReference>
<reference evidence="1 2" key="1">
    <citation type="submission" date="2019-03" db="EMBL/GenBank/DDBJ databases">
        <title>Genomic Encyclopedia of Type Strains, Phase IV (KMG-V): Genome sequencing to study the core and pangenomes of soil and plant-associated prokaryotes.</title>
        <authorList>
            <person name="Whitman W."/>
        </authorList>
    </citation>
    <scope>NUCLEOTIDE SEQUENCE [LARGE SCALE GENOMIC DNA]</scope>
    <source>
        <strain evidence="1 2">FB403</strain>
    </source>
</reference>